<dbReference type="InterPro" id="IPR052342">
    <property type="entry name" value="MCH/BMMD"/>
</dbReference>
<reference evidence="2 3" key="1">
    <citation type="submission" date="2019-03" db="EMBL/GenBank/DDBJ databases">
        <title>Genomic Encyclopedia of Type Strains, Phase IV (KMG-IV): sequencing the most valuable type-strain genomes for metagenomic binning, comparative biology and taxonomic classification.</title>
        <authorList>
            <person name="Goeker M."/>
        </authorList>
    </citation>
    <scope>NUCLEOTIDE SEQUENCE [LARGE SCALE GENOMIC DNA]</scope>
    <source>
        <strain evidence="2 3">DSM 9035</strain>
    </source>
</reference>
<feature type="domain" description="MaoC-like" evidence="1">
    <location>
        <begin position="17"/>
        <end position="120"/>
    </location>
</feature>
<name>A0A4R3M4J6_9HYPH</name>
<dbReference type="Gene3D" id="3.10.129.10">
    <property type="entry name" value="Hotdog Thioesterase"/>
    <property type="match status" value="1"/>
</dbReference>
<dbReference type="CDD" id="cd03454">
    <property type="entry name" value="YdeM"/>
    <property type="match status" value="1"/>
</dbReference>
<dbReference type="PANTHER" id="PTHR43664">
    <property type="entry name" value="MONOAMINE OXIDASE-RELATED"/>
    <property type="match status" value="1"/>
</dbReference>
<gene>
    <name evidence="2" type="ORF">EDC64_101285</name>
</gene>
<comment type="caution">
    <text evidence="2">The sequence shown here is derived from an EMBL/GenBank/DDBJ whole genome shotgun (WGS) entry which is preliminary data.</text>
</comment>
<dbReference type="SUPFAM" id="SSF54637">
    <property type="entry name" value="Thioesterase/thiol ester dehydrase-isomerase"/>
    <property type="match status" value="1"/>
</dbReference>
<dbReference type="Pfam" id="PF01575">
    <property type="entry name" value="MaoC_dehydratas"/>
    <property type="match status" value="1"/>
</dbReference>
<dbReference type="InterPro" id="IPR002539">
    <property type="entry name" value="MaoC-like_dom"/>
</dbReference>
<dbReference type="AlphaFoldDB" id="A0A4R3M4J6"/>
<evidence type="ECO:0000313" key="3">
    <source>
        <dbReference type="Proteomes" id="UP000294664"/>
    </source>
</evidence>
<evidence type="ECO:0000313" key="2">
    <source>
        <dbReference type="EMBL" id="TCT07766.1"/>
    </source>
</evidence>
<dbReference type="EMBL" id="SMAI01000001">
    <property type="protein sequence ID" value="TCT07766.1"/>
    <property type="molecule type" value="Genomic_DNA"/>
</dbReference>
<keyword evidence="3" id="KW-1185">Reference proteome</keyword>
<dbReference type="RefSeq" id="WP_132028977.1">
    <property type="nucleotide sequence ID" value="NZ_SMAI01000001.1"/>
</dbReference>
<proteinExistence type="predicted"/>
<sequence>MSHFEEIEVGARRTLGSHTFTREEIIAFAQKYDPQPFHLDDEAASRTHFGSLVASGWHTAAMWMKCFVADRTHDAKARAGRGEPAVPLGPSPGFRNLRWLKPVYAGDTLTYATEVRAKSPSKSRPGWGLLTAYNSGVNQHGDLVIDFESTVFVPRRG</sequence>
<organism evidence="2 3">
    <name type="scientific">Aquabacter spiritensis</name>
    <dbReference type="NCBI Taxonomy" id="933073"/>
    <lineage>
        <taxon>Bacteria</taxon>
        <taxon>Pseudomonadati</taxon>
        <taxon>Pseudomonadota</taxon>
        <taxon>Alphaproteobacteria</taxon>
        <taxon>Hyphomicrobiales</taxon>
        <taxon>Xanthobacteraceae</taxon>
        <taxon>Aquabacter</taxon>
    </lineage>
</organism>
<dbReference type="PANTHER" id="PTHR43664:SF1">
    <property type="entry name" value="BETA-METHYLMALYL-COA DEHYDRATASE"/>
    <property type="match status" value="1"/>
</dbReference>
<dbReference type="Proteomes" id="UP000294664">
    <property type="component" value="Unassembled WGS sequence"/>
</dbReference>
<dbReference type="InterPro" id="IPR029069">
    <property type="entry name" value="HotDog_dom_sf"/>
</dbReference>
<protein>
    <submittedName>
        <fullName evidence="2">Acyl dehydratase</fullName>
    </submittedName>
</protein>
<dbReference type="OrthoDB" id="9797938at2"/>
<accession>A0A4R3M4J6</accession>
<evidence type="ECO:0000259" key="1">
    <source>
        <dbReference type="Pfam" id="PF01575"/>
    </source>
</evidence>